<evidence type="ECO:0000313" key="3">
    <source>
        <dbReference type="EMBL" id="NEU70496.1"/>
    </source>
</evidence>
<feature type="domain" description="Response regulatory" evidence="2">
    <location>
        <begin position="26"/>
        <end position="152"/>
    </location>
</feature>
<protein>
    <submittedName>
        <fullName evidence="3">Response regulator</fullName>
    </submittedName>
</protein>
<sequence>MDSLDTAQLTNTSYLAIRQYNFQQATLLVVEDQEDIWTLVRFSLSKYFPDVTLDRCANRKEAIAYLTDSMANGTGLPKLILQDLYLPQSEAGFGLVKDIRMLLLNQQQIPILVMSSSVDEGDVRQAYHQGASYYIVKPQTINNWLSLAQSLRQFWWEQGVLPLDGAVGNL</sequence>
<dbReference type="PANTHER" id="PTHR44520">
    <property type="entry name" value="RESPONSE REGULATOR RCP1-RELATED"/>
    <property type="match status" value="1"/>
</dbReference>
<dbReference type="InterPro" id="IPR011006">
    <property type="entry name" value="CheY-like_superfamily"/>
</dbReference>
<dbReference type="Proteomes" id="UP000477386">
    <property type="component" value="Unassembled WGS sequence"/>
</dbReference>
<accession>A0A6M0IQD4</accession>
<comment type="caution">
    <text evidence="3">The sequence shown here is derived from an EMBL/GenBank/DDBJ whole genome shotgun (WGS) entry which is preliminary data.</text>
</comment>
<proteinExistence type="predicted"/>
<dbReference type="Pfam" id="PF00072">
    <property type="entry name" value="Response_reg"/>
    <property type="match status" value="1"/>
</dbReference>
<feature type="modified residue" description="4-aspartylphosphate" evidence="1">
    <location>
        <position position="83"/>
    </location>
</feature>
<gene>
    <name evidence="3" type="ORF">GK091_26760</name>
</gene>
<organism evidence="3 4">
    <name type="scientific">Spirosoma agri</name>
    <dbReference type="NCBI Taxonomy" id="1987381"/>
    <lineage>
        <taxon>Bacteria</taxon>
        <taxon>Pseudomonadati</taxon>
        <taxon>Bacteroidota</taxon>
        <taxon>Cytophagia</taxon>
        <taxon>Cytophagales</taxon>
        <taxon>Cytophagaceae</taxon>
        <taxon>Spirosoma</taxon>
    </lineage>
</organism>
<dbReference type="Gene3D" id="3.40.50.2300">
    <property type="match status" value="1"/>
</dbReference>
<evidence type="ECO:0000256" key="1">
    <source>
        <dbReference type="PROSITE-ProRule" id="PRU00169"/>
    </source>
</evidence>
<dbReference type="SMART" id="SM00448">
    <property type="entry name" value="REC"/>
    <property type="match status" value="1"/>
</dbReference>
<name>A0A6M0IQD4_9BACT</name>
<evidence type="ECO:0000259" key="2">
    <source>
        <dbReference type="PROSITE" id="PS50110"/>
    </source>
</evidence>
<dbReference type="GO" id="GO:0000160">
    <property type="term" value="P:phosphorelay signal transduction system"/>
    <property type="evidence" value="ECO:0007669"/>
    <property type="project" value="InterPro"/>
</dbReference>
<dbReference type="InterPro" id="IPR001789">
    <property type="entry name" value="Sig_transdc_resp-reg_receiver"/>
</dbReference>
<evidence type="ECO:0000313" key="4">
    <source>
        <dbReference type="Proteomes" id="UP000477386"/>
    </source>
</evidence>
<dbReference type="RefSeq" id="WP_164043805.1">
    <property type="nucleotide sequence ID" value="NZ_JAAGNZ010000005.1"/>
</dbReference>
<dbReference type="PANTHER" id="PTHR44520:SF1">
    <property type="entry name" value="TWO-COMPONENT SYSTEM REGULATORY PROTEIN"/>
    <property type="match status" value="1"/>
</dbReference>
<dbReference type="SUPFAM" id="SSF52172">
    <property type="entry name" value="CheY-like"/>
    <property type="match status" value="1"/>
</dbReference>
<keyword evidence="4" id="KW-1185">Reference proteome</keyword>
<keyword evidence="1" id="KW-0597">Phosphoprotein</keyword>
<reference evidence="3 4" key="1">
    <citation type="submission" date="2020-02" db="EMBL/GenBank/DDBJ databases">
        <title>Draft genome sequence of two Spirosoma agri KCTC 52727 and Spirosoma terrae KCTC 52035.</title>
        <authorList>
            <person name="Rojas J."/>
            <person name="Ambika Manirajan B."/>
            <person name="Ratering S."/>
            <person name="Suarez C."/>
            <person name="Schnell S."/>
        </authorList>
    </citation>
    <scope>NUCLEOTIDE SEQUENCE [LARGE SCALE GENOMIC DNA]</scope>
    <source>
        <strain evidence="3 4">KCTC 52727</strain>
    </source>
</reference>
<dbReference type="InterPro" id="IPR052893">
    <property type="entry name" value="TCS_response_regulator"/>
</dbReference>
<dbReference type="PROSITE" id="PS50110">
    <property type="entry name" value="RESPONSE_REGULATORY"/>
    <property type="match status" value="1"/>
</dbReference>
<dbReference type="EMBL" id="JAAGNZ010000005">
    <property type="protein sequence ID" value="NEU70496.1"/>
    <property type="molecule type" value="Genomic_DNA"/>
</dbReference>
<dbReference type="AlphaFoldDB" id="A0A6M0IQD4"/>